<keyword evidence="5" id="KW-0460">Magnesium</keyword>
<dbReference type="FunFam" id="3.10.20.30:FF:000001">
    <property type="entry name" value="Ribosome-binding ATPase YchF"/>
    <property type="match status" value="1"/>
</dbReference>
<keyword evidence="4 6" id="KW-0067">ATP-binding</keyword>
<evidence type="ECO:0000256" key="3">
    <source>
        <dbReference type="ARBA" id="ARBA00022741"/>
    </source>
</evidence>
<dbReference type="InterPro" id="IPR013029">
    <property type="entry name" value="YchF_C"/>
</dbReference>
<dbReference type="PRINTS" id="PR00326">
    <property type="entry name" value="GTP1OBG"/>
</dbReference>
<dbReference type="FunFam" id="1.10.150.300:FF:000001">
    <property type="entry name" value="Ribosome-binding ATPase YchF"/>
    <property type="match status" value="1"/>
</dbReference>
<organism evidence="9">
    <name type="scientific">Caldimicrobium thiodismutans</name>
    <dbReference type="NCBI Taxonomy" id="1653476"/>
    <lineage>
        <taxon>Bacteria</taxon>
        <taxon>Pseudomonadati</taxon>
        <taxon>Thermodesulfobacteriota</taxon>
        <taxon>Thermodesulfobacteria</taxon>
        <taxon>Thermodesulfobacteriales</taxon>
        <taxon>Thermodesulfobacteriaceae</taxon>
        <taxon>Caldimicrobium</taxon>
    </lineage>
</organism>
<comment type="function">
    <text evidence="6">ATPase that binds to both the 70S ribosome and the 50S ribosomal subunit in a nucleotide-independent manner.</text>
</comment>
<evidence type="ECO:0000259" key="8">
    <source>
        <dbReference type="PROSITE" id="PS51880"/>
    </source>
</evidence>
<dbReference type="PANTHER" id="PTHR23305">
    <property type="entry name" value="OBG GTPASE FAMILY"/>
    <property type="match status" value="1"/>
</dbReference>
<feature type="binding site" evidence="6">
    <location>
        <begin position="12"/>
        <end position="17"/>
    </location>
    <ligand>
        <name>ATP</name>
        <dbReference type="ChEBI" id="CHEBI:30616"/>
    </ligand>
</feature>
<dbReference type="Gene3D" id="1.10.150.300">
    <property type="entry name" value="TGS-like domain"/>
    <property type="match status" value="1"/>
</dbReference>
<evidence type="ECO:0000256" key="5">
    <source>
        <dbReference type="ARBA" id="ARBA00022842"/>
    </source>
</evidence>
<dbReference type="PROSITE" id="PS51880">
    <property type="entry name" value="TGS"/>
    <property type="match status" value="1"/>
</dbReference>
<dbReference type="GO" id="GO:0005525">
    <property type="term" value="F:GTP binding"/>
    <property type="evidence" value="ECO:0007669"/>
    <property type="project" value="InterPro"/>
</dbReference>
<dbReference type="AlphaFoldDB" id="A0A832GM77"/>
<dbReference type="EMBL" id="DSZU01000119">
    <property type="protein sequence ID" value="HGV55743.1"/>
    <property type="molecule type" value="Genomic_DNA"/>
</dbReference>
<accession>A0A832GM77</accession>
<feature type="domain" description="OBG-type G" evidence="7">
    <location>
        <begin position="3"/>
        <end position="262"/>
    </location>
</feature>
<evidence type="ECO:0000256" key="4">
    <source>
        <dbReference type="ARBA" id="ARBA00022840"/>
    </source>
</evidence>
<dbReference type="NCBIfam" id="TIGR00092">
    <property type="entry name" value="redox-regulated ATPase YchF"/>
    <property type="match status" value="1"/>
</dbReference>
<dbReference type="InterPro" id="IPR012676">
    <property type="entry name" value="TGS-like"/>
</dbReference>
<dbReference type="InterPro" id="IPR027417">
    <property type="entry name" value="P-loop_NTPase"/>
</dbReference>
<proteinExistence type="inferred from homology"/>
<dbReference type="GO" id="GO:0016887">
    <property type="term" value="F:ATP hydrolysis activity"/>
    <property type="evidence" value="ECO:0007669"/>
    <property type="project" value="UniProtKB-UniRule"/>
</dbReference>
<dbReference type="SUPFAM" id="SSF81271">
    <property type="entry name" value="TGS-like"/>
    <property type="match status" value="1"/>
</dbReference>
<dbReference type="GO" id="GO:0046872">
    <property type="term" value="F:metal ion binding"/>
    <property type="evidence" value="ECO:0007669"/>
    <property type="project" value="UniProtKB-KW"/>
</dbReference>
<dbReference type="InterPro" id="IPR041706">
    <property type="entry name" value="YchF_N"/>
</dbReference>
<dbReference type="InterPro" id="IPR031167">
    <property type="entry name" value="G_OBG"/>
</dbReference>
<name>A0A832GM77_9BACT</name>
<reference evidence="9" key="1">
    <citation type="journal article" date="2020" name="mSystems">
        <title>Genome- and Community-Level Interaction Insights into Carbon Utilization and Element Cycling Functions of Hydrothermarchaeota in Hydrothermal Sediment.</title>
        <authorList>
            <person name="Zhou Z."/>
            <person name="Liu Y."/>
            <person name="Xu W."/>
            <person name="Pan J."/>
            <person name="Luo Z.H."/>
            <person name="Li M."/>
        </authorList>
    </citation>
    <scope>NUCLEOTIDE SEQUENCE [LARGE SCALE GENOMIC DNA]</scope>
    <source>
        <strain evidence="9">SpSt-605</strain>
    </source>
</reference>
<dbReference type="InterPro" id="IPR004095">
    <property type="entry name" value="TGS"/>
</dbReference>
<dbReference type="PROSITE" id="PS51710">
    <property type="entry name" value="G_OBG"/>
    <property type="match status" value="1"/>
</dbReference>
<evidence type="ECO:0000259" key="7">
    <source>
        <dbReference type="PROSITE" id="PS51710"/>
    </source>
</evidence>
<dbReference type="Pfam" id="PF01926">
    <property type="entry name" value="MMR_HSR1"/>
    <property type="match status" value="1"/>
</dbReference>
<dbReference type="PANTHER" id="PTHR23305:SF18">
    <property type="entry name" value="OBG-TYPE G DOMAIN-CONTAINING PROTEIN"/>
    <property type="match status" value="1"/>
</dbReference>
<comment type="caution">
    <text evidence="9">The sequence shown here is derived from an EMBL/GenBank/DDBJ whole genome shotgun (WGS) entry which is preliminary data.</text>
</comment>
<dbReference type="InterPro" id="IPR004396">
    <property type="entry name" value="ATPase_YchF/OLA1"/>
</dbReference>
<evidence type="ECO:0000256" key="6">
    <source>
        <dbReference type="HAMAP-Rule" id="MF_00944"/>
    </source>
</evidence>
<evidence type="ECO:0000256" key="1">
    <source>
        <dbReference type="ARBA" id="ARBA00001946"/>
    </source>
</evidence>
<feature type="domain" description="TGS" evidence="8">
    <location>
        <begin position="284"/>
        <end position="367"/>
    </location>
</feature>
<dbReference type="HAMAP" id="MF_00944">
    <property type="entry name" value="YchF_OLA1_ATPase"/>
    <property type="match status" value="1"/>
</dbReference>
<dbReference type="InterPro" id="IPR023192">
    <property type="entry name" value="TGS-like_dom_sf"/>
</dbReference>
<sequence>MNLKIGLVGLPNVGKSTIFNALLQKVKAEVANYPFCTIEPNIGLVAIPDERLEIIAKKEQSGKITPAFIEFVDIAGLVKGASHGAGLGNQFLSHIRGVSAIAQVLRCFEDTDIVHVEGEVNPIRDAEIIEIELILADLQTIQRREEKTQKQAKSDKVAKAELETLKKAKAFLEDLKPLRLYRKEFSEEEWTYFEKTLFLLTIKPVMFIANIGEEDLTNPERNVHYQKLKTKCEEEGIPLVALCGKIENELAGLDPEERDSFLEAYSLKEPGLYQMIREGFKLLKLINFFTAGPKETRAWTIKEGTTAKEAAGEIHSDIERGFIAAEVISYEDYQKVKNWHQAKELGLIRLEGKDYIVQEGDLLYFRFNV</sequence>
<comment type="similarity">
    <text evidence="6">Belongs to the TRAFAC class OBG-HflX-like GTPase superfamily. OBG GTPase family. YchF/OLA1 subfamily.</text>
</comment>
<dbReference type="PIRSF" id="PIRSF006641">
    <property type="entry name" value="CHP00092"/>
    <property type="match status" value="1"/>
</dbReference>
<comment type="cofactor">
    <cofactor evidence="1">
        <name>Mg(2+)</name>
        <dbReference type="ChEBI" id="CHEBI:18420"/>
    </cofactor>
</comment>
<dbReference type="SUPFAM" id="SSF52540">
    <property type="entry name" value="P-loop containing nucleoside triphosphate hydrolases"/>
    <property type="match status" value="1"/>
</dbReference>
<dbReference type="InterPro" id="IPR012675">
    <property type="entry name" value="Beta-grasp_dom_sf"/>
</dbReference>
<dbReference type="CDD" id="cd01900">
    <property type="entry name" value="YchF"/>
    <property type="match status" value="1"/>
</dbReference>
<keyword evidence="3 6" id="KW-0547">Nucleotide-binding</keyword>
<evidence type="ECO:0000313" key="9">
    <source>
        <dbReference type="EMBL" id="HGV55743.1"/>
    </source>
</evidence>
<protein>
    <recommendedName>
        <fullName evidence="6">Ribosome-binding ATPase YchF</fullName>
    </recommendedName>
</protein>
<gene>
    <name evidence="6 9" type="primary">ychF</name>
    <name evidence="9" type="ORF">ENT73_06670</name>
</gene>
<dbReference type="CDD" id="cd04867">
    <property type="entry name" value="TGS_YchF_OLA1"/>
    <property type="match status" value="1"/>
</dbReference>
<dbReference type="Pfam" id="PF06071">
    <property type="entry name" value="YchF-GTPase_C"/>
    <property type="match status" value="1"/>
</dbReference>
<dbReference type="Gene3D" id="3.40.50.300">
    <property type="entry name" value="P-loop containing nucleotide triphosphate hydrolases"/>
    <property type="match status" value="1"/>
</dbReference>
<dbReference type="Gene3D" id="3.10.20.30">
    <property type="match status" value="1"/>
</dbReference>
<dbReference type="GO" id="GO:0043023">
    <property type="term" value="F:ribosomal large subunit binding"/>
    <property type="evidence" value="ECO:0007669"/>
    <property type="project" value="UniProtKB-UniRule"/>
</dbReference>
<evidence type="ECO:0000256" key="2">
    <source>
        <dbReference type="ARBA" id="ARBA00022723"/>
    </source>
</evidence>
<keyword evidence="2" id="KW-0479">Metal-binding</keyword>
<dbReference type="InterPro" id="IPR006073">
    <property type="entry name" value="GTP-bd"/>
</dbReference>
<dbReference type="GO" id="GO:0005524">
    <property type="term" value="F:ATP binding"/>
    <property type="evidence" value="ECO:0007669"/>
    <property type="project" value="UniProtKB-UniRule"/>
</dbReference>
<dbReference type="GO" id="GO:0005737">
    <property type="term" value="C:cytoplasm"/>
    <property type="evidence" value="ECO:0007669"/>
    <property type="project" value="TreeGrafter"/>
</dbReference>